<evidence type="ECO:0000259" key="1">
    <source>
        <dbReference type="SMART" id="SM00829"/>
    </source>
</evidence>
<comment type="caution">
    <text evidence="2">The sequence shown here is derived from an EMBL/GenBank/DDBJ whole genome shotgun (WGS) entry which is preliminary data.</text>
</comment>
<dbReference type="SUPFAM" id="SSF50129">
    <property type="entry name" value="GroES-like"/>
    <property type="match status" value="1"/>
</dbReference>
<dbReference type="InterPro" id="IPR050700">
    <property type="entry name" value="YIM1/Zinc_Alcohol_DH_Fams"/>
</dbReference>
<proteinExistence type="predicted"/>
<dbReference type="PANTHER" id="PTHR11695">
    <property type="entry name" value="ALCOHOL DEHYDROGENASE RELATED"/>
    <property type="match status" value="1"/>
</dbReference>
<reference evidence="2 3" key="1">
    <citation type="submission" date="2019-12" db="EMBL/GenBank/DDBJ databases">
        <title>Nocardia sp. nov. ET3-3 isolated from soil.</title>
        <authorList>
            <person name="Kanchanasin P."/>
            <person name="Tanasupawat S."/>
            <person name="Yuki M."/>
            <person name="Kudo T."/>
        </authorList>
    </citation>
    <scope>NUCLEOTIDE SEQUENCE [LARGE SCALE GENOMIC DNA]</scope>
    <source>
        <strain evidence="2 3">ET3-3</strain>
    </source>
</reference>
<dbReference type="InterPro" id="IPR036291">
    <property type="entry name" value="NAD(P)-bd_dom_sf"/>
</dbReference>
<sequence length="307" mass="32002">MKAIRTHDSTAGIAGLVYEDVPDAKAGLCEVLIKVVACGITHNELDWPIWTCRAGHRREAIIPGNEVSGVVAAVGFGTAGFAVGDEVFGLNDQLRDGAAAEYVAVEARNLARKPRSLDHIHAAAVPRAGLTAWQALFEHGKLEQGQTVVIHGAGGAVGSVAVQLAHWAGAHVIGTGRAHSRALATELGADRYIALDTDKLDEVAGQADLVVDTVGGEVLTGSSVVLRPGGTLVTIKADAAFPTDRDDITKIVFVQLPNRDQLAELARLIDEGQLRPQVGAVYPLAEAVSAFTAKSAGGLAGRMILQP</sequence>
<dbReference type="Gene3D" id="3.40.50.720">
    <property type="entry name" value="NAD(P)-binding Rossmann-like Domain"/>
    <property type="match status" value="1"/>
</dbReference>
<dbReference type="AlphaFoldDB" id="A0A7K1V709"/>
<protein>
    <submittedName>
        <fullName evidence="2">Zinc-binding dehydrogenase</fullName>
    </submittedName>
</protein>
<dbReference type="RefSeq" id="WP_157392039.1">
    <property type="nucleotide sequence ID" value="NZ_WRPP01000009.1"/>
</dbReference>
<dbReference type="Gene3D" id="3.90.180.10">
    <property type="entry name" value="Medium-chain alcohol dehydrogenases, catalytic domain"/>
    <property type="match status" value="1"/>
</dbReference>
<gene>
    <name evidence="2" type="ORF">GPX89_35030</name>
</gene>
<dbReference type="PANTHER" id="PTHR11695:SF294">
    <property type="entry name" value="RETICULON-4-INTERACTING PROTEIN 1, MITOCHONDRIAL"/>
    <property type="match status" value="1"/>
</dbReference>
<dbReference type="InterPro" id="IPR013154">
    <property type="entry name" value="ADH-like_N"/>
</dbReference>
<dbReference type="Pfam" id="PF08240">
    <property type="entry name" value="ADH_N"/>
    <property type="match status" value="1"/>
</dbReference>
<dbReference type="SMART" id="SM00829">
    <property type="entry name" value="PKS_ER"/>
    <property type="match status" value="1"/>
</dbReference>
<dbReference type="Pfam" id="PF13602">
    <property type="entry name" value="ADH_zinc_N_2"/>
    <property type="match status" value="1"/>
</dbReference>
<dbReference type="CDD" id="cd05289">
    <property type="entry name" value="MDR_like_2"/>
    <property type="match status" value="1"/>
</dbReference>
<dbReference type="SUPFAM" id="SSF51735">
    <property type="entry name" value="NAD(P)-binding Rossmann-fold domains"/>
    <property type="match status" value="1"/>
</dbReference>
<dbReference type="InterPro" id="IPR020843">
    <property type="entry name" value="ER"/>
</dbReference>
<name>A0A7K1V709_9NOCA</name>
<evidence type="ECO:0000313" key="2">
    <source>
        <dbReference type="EMBL" id="MVU82433.1"/>
    </source>
</evidence>
<organism evidence="2 3">
    <name type="scientific">Nocardia terrae</name>
    <dbReference type="NCBI Taxonomy" id="2675851"/>
    <lineage>
        <taxon>Bacteria</taxon>
        <taxon>Bacillati</taxon>
        <taxon>Actinomycetota</taxon>
        <taxon>Actinomycetes</taxon>
        <taxon>Mycobacteriales</taxon>
        <taxon>Nocardiaceae</taxon>
        <taxon>Nocardia</taxon>
    </lineage>
</organism>
<evidence type="ECO:0000313" key="3">
    <source>
        <dbReference type="Proteomes" id="UP000466794"/>
    </source>
</evidence>
<dbReference type="GO" id="GO:0016491">
    <property type="term" value="F:oxidoreductase activity"/>
    <property type="evidence" value="ECO:0007669"/>
    <property type="project" value="InterPro"/>
</dbReference>
<dbReference type="EMBL" id="WRPP01000009">
    <property type="protein sequence ID" value="MVU82433.1"/>
    <property type="molecule type" value="Genomic_DNA"/>
</dbReference>
<feature type="domain" description="Enoyl reductase (ER)" evidence="1">
    <location>
        <begin position="11"/>
        <end position="305"/>
    </location>
</feature>
<dbReference type="Proteomes" id="UP000466794">
    <property type="component" value="Unassembled WGS sequence"/>
</dbReference>
<keyword evidence="3" id="KW-1185">Reference proteome</keyword>
<dbReference type="InterPro" id="IPR011032">
    <property type="entry name" value="GroES-like_sf"/>
</dbReference>
<accession>A0A7K1V709</accession>